<dbReference type="PRINTS" id="PR00081">
    <property type="entry name" value="GDHRDH"/>
</dbReference>
<dbReference type="InterPro" id="IPR002347">
    <property type="entry name" value="SDR_fam"/>
</dbReference>
<dbReference type="SUPFAM" id="SSF51735">
    <property type="entry name" value="NAD(P)-binding Rossmann-fold domains"/>
    <property type="match status" value="1"/>
</dbReference>
<dbReference type="Gene3D" id="3.40.50.720">
    <property type="entry name" value="NAD(P)-binding Rossmann-like Domain"/>
    <property type="match status" value="1"/>
</dbReference>
<evidence type="ECO:0000313" key="2">
    <source>
        <dbReference type="EMBL" id="KAK7434535.1"/>
    </source>
</evidence>
<dbReference type="PANTHER" id="PTHR43431:SF7">
    <property type="entry name" value="OXIDOREDUCTASE, SHORT CHAIN DEHYDROGENASE_REDUCTASE FAMILY (AFU_ORTHOLOGUE AFUA_5G14000)"/>
    <property type="match status" value="1"/>
</dbReference>
<keyword evidence="3" id="KW-1185">Reference proteome</keyword>
<reference evidence="2 3" key="1">
    <citation type="submission" date="2024-01" db="EMBL/GenBank/DDBJ databases">
        <title>A draft genome for the cacao thread blight pathogen Marasmiellus scandens.</title>
        <authorList>
            <person name="Baruah I.K."/>
            <person name="Leung J."/>
            <person name="Bukari Y."/>
            <person name="Amoako-Attah I."/>
            <person name="Meinhardt L.W."/>
            <person name="Bailey B.A."/>
            <person name="Cohen S.P."/>
        </authorList>
    </citation>
    <scope>NUCLEOTIDE SEQUENCE [LARGE SCALE GENOMIC DNA]</scope>
    <source>
        <strain evidence="2 3">GH-19</strain>
    </source>
</reference>
<evidence type="ECO:0000256" key="1">
    <source>
        <dbReference type="SAM" id="MobiDB-lite"/>
    </source>
</evidence>
<gene>
    <name evidence="2" type="ORF">VKT23_020143</name>
</gene>
<dbReference type="InterPro" id="IPR036291">
    <property type="entry name" value="NAD(P)-bd_dom_sf"/>
</dbReference>
<protein>
    <recommendedName>
        <fullName evidence="4">NAD(P)-binding protein</fullName>
    </recommendedName>
</protein>
<name>A0ABR1IL01_9AGAR</name>
<accession>A0ABR1IL01</accession>
<dbReference type="Proteomes" id="UP001498398">
    <property type="component" value="Unassembled WGS sequence"/>
</dbReference>
<evidence type="ECO:0000313" key="3">
    <source>
        <dbReference type="Proteomes" id="UP001498398"/>
    </source>
</evidence>
<dbReference type="EMBL" id="JBANRG010000122">
    <property type="protein sequence ID" value="KAK7434535.1"/>
    <property type="molecule type" value="Genomic_DNA"/>
</dbReference>
<sequence length="278" mass="29748">MTLSSTTLKTALKPLLVVGGAGNGTGTGAATAKLFARRGYDVALIARGRDALEKLSEKINAEGKGKATPFPTSSYNPADIRSTFTNLSKFYGIPSTSSTNSSQTHALRIALFNIGYPVFKPFLQTTDEDVQKSLEGNVSSAFAFSREVVLRMRENTESESESQPESSSITSSSPASRGKGTLIFTGATASQRGNVMTSAFAAAKAGNRMLSQSLAKEFGREGIHVVHAVIDGGIKTSPDADFEGLDPESIAKAYWDVAHQEKSAWTWELDLRPANEQW</sequence>
<feature type="region of interest" description="Disordered" evidence="1">
    <location>
        <begin position="153"/>
        <end position="180"/>
    </location>
</feature>
<dbReference type="PANTHER" id="PTHR43431">
    <property type="entry name" value="OXIDOREDUCTASE, SHORT CHAIN DEHYDROGENASE/REDUCTASE FAMILY (AFU_ORTHOLOGUE AFUA_5G14000)"/>
    <property type="match status" value="1"/>
</dbReference>
<proteinExistence type="predicted"/>
<feature type="compositionally biased region" description="Low complexity" evidence="1">
    <location>
        <begin position="163"/>
        <end position="176"/>
    </location>
</feature>
<comment type="caution">
    <text evidence="2">The sequence shown here is derived from an EMBL/GenBank/DDBJ whole genome shotgun (WGS) entry which is preliminary data.</text>
</comment>
<evidence type="ECO:0008006" key="4">
    <source>
        <dbReference type="Google" id="ProtNLM"/>
    </source>
</evidence>
<dbReference type="Pfam" id="PF00106">
    <property type="entry name" value="adh_short"/>
    <property type="match status" value="2"/>
</dbReference>
<organism evidence="2 3">
    <name type="scientific">Marasmiellus scandens</name>
    <dbReference type="NCBI Taxonomy" id="2682957"/>
    <lineage>
        <taxon>Eukaryota</taxon>
        <taxon>Fungi</taxon>
        <taxon>Dikarya</taxon>
        <taxon>Basidiomycota</taxon>
        <taxon>Agaricomycotina</taxon>
        <taxon>Agaricomycetes</taxon>
        <taxon>Agaricomycetidae</taxon>
        <taxon>Agaricales</taxon>
        <taxon>Marasmiineae</taxon>
        <taxon>Omphalotaceae</taxon>
        <taxon>Marasmiellus</taxon>
    </lineage>
</organism>